<evidence type="ECO:0000313" key="2">
    <source>
        <dbReference type="WBParaSite" id="RSKR_0000016200.1"/>
    </source>
</evidence>
<dbReference type="WBParaSite" id="RSKR_0000016200.1">
    <property type="protein sequence ID" value="RSKR_0000016200.1"/>
    <property type="gene ID" value="RSKR_0000016200"/>
</dbReference>
<sequence length="571" mass="65012">MHDYLDMFKVEFTLAFVENFDKVETDIETALQSADNEECLEEWEKPDKIWMPKALSLLQNTFKLERFRPLQISAISSIMANEDCIFIMSTGAGKSLIYQMCALLKDGVTIVVSPLISLIEDQLRSLRKCGIYAATLNQSTSQEETKEIMAELSKKTDIKLKLLYVTPEKLAKSKRVMNKLDVCAKAGNLALVAIDEVHCISSMGNDFRSDYKFLNILKRQFGAPILGVSATLTSNVLRDVKEVLGIPAALVFKGNFNRENLVYQVKIKPPSIDEFIDEVVTLINGQFKSQSGIIYCFSRKECEEVASKLCKKGIKSLPYHANLEGAERSRCHESWSQGKTQVITATIAFGMGVDKPNIRFVIHHTISKSIENYYQESGRAGRDGLSAHCILYFKLTDVFRLSTMVCTERTGIEHLYGMIQYTISNDCRRNMASHFNESWDNSWCHQNCCDNYDKTINPNHTQKNVYQFYEKAVEFIDKEKSKDGRITGNKLLELICKSHKTEDKLFIEKVVAYLFVEGYLQEDFHFTAYSVISYVKVGTAASFKGKDRCVVKYFPKSVQNGQSSRKRKMVE</sequence>
<evidence type="ECO:0000313" key="1">
    <source>
        <dbReference type="Proteomes" id="UP000095286"/>
    </source>
</evidence>
<accession>A0AC35TG76</accession>
<proteinExistence type="predicted"/>
<protein>
    <submittedName>
        <fullName evidence="2">DNA helicase</fullName>
    </submittedName>
</protein>
<dbReference type="Proteomes" id="UP000095286">
    <property type="component" value="Unplaced"/>
</dbReference>
<reference evidence="2" key="1">
    <citation type="submission" date="2016-11" db="UniProtKB">
        <authorList>
            <consortium name="WormBaseParasite"/>
        </authorList>
    </citation>
    <scope>IDENTIFICATION</scope>
    <source>
        <strain evidence="2">KR3021</strain>
    </source>
</reference>
<organism evidence="1 2">
    <name type="scientific">Rhabditophanes sp. KR3021</name>
    <dbReference type="NCBI Taxonomy" id="114890"/>
    <lineage>
        <taxon>Eukaryota</taxon>
        <taxon>Metazoa</taxon>
        <taxon>Ecdysozoa</taxon>
        <taxon>Nematoda</taxon>
        <taxon>Chromadorea</taxon>
        <taxon>Rhabditida</taxon>
        <taxon>Tylenchina</taxon>
        <taxon>Panagrolaimomorpha</taxon>
        <taxon>Strongyloidoidea</taxon>
        <taxon>Alloionematidae</taxon>
        <taxon>Rhabditophanes</taxon>
    </lineage>
</organism>
<name>A0AC35TG76_9BILA</name>